<evidence type="ECO:0000256" key="8">
    <source>
        <dbReference type="PROSITE-ProRule" id="PRU00091"/>
    </source>
</evidence>
<evidence type="ECO:0000313" key="14">
    <source>
        <dbReference type="Proteomes" id="UP000005408"/>
    </source>
</evidence>
<feature type="domain" description="C2" evidence="10">
    <location>
        <begin position="518"/>
        <end position="651"/>
    </location>
</feature>
<dbReference type="InterPro" id="IPR035892">
    <property type="entry name" value="C2_domain_sf"/>
</dbReference>
<dbReference type="SMART" id="SM00239">
    <property type="entry name" value="C2"/>
    <property type="match status" value="2"/>
</dbReference>
<evidence type="ECO:0000259" key="10">
    <source>
        <dbReference type="PROSITE" id="PS50004"/>
    </source>
</evidence>
<dbReference type="SUPFAM" id="SSF57903">
    <property type="entry name" value="FYVE/PHD zinc finger"/>
    <property type="match status" value="1"/>
</dbReference>
<feature type="compositionally biased region" description="Polar residues" evidence="9">
    <location>
        <begin position="243"/>
        <end position="256"/>
    </location>
</feature>
<evidence type="ECO:0000256" key="2">
    <source>
        <dbReference type="ARBA" id="ARBA00022737"/>
    </source>
</evidence>
<dbReference type="GO" id="GO:0016020">
    <property type="term" value="C:membrane"/>
    <property type="evidence" value="ECO:0007669"/>
    <property type="project" value="InterPro"/>
</dbReference>
<organism evidence="13 14">
    <name type="scientific">Magallana gigas</name>
    <name type="common">Pacific oyster</name>
    <name type="synonym">Crassostrea gigas</name>
    <dbReference type="NCBI Taxonomy" id="29159"/>
    <lineage>
        <taxon>Eukaryota</taxon>
        <taxon>Metazoa</taxon>
        <taxon>Spiralia</taxon>
        <taxon>Lophotrochozoa</taxon>
        <taxon>Mollusca</taxon>
        <taxon>Bivalvia</taxon>
        <taxon>Autobranchia</taxon>
        <taxon>Pteriomorphia</taxon>
        <taxon>Ostreida</taxon>
        <taxon>Ostreoidea</taxon>
        <taxon>Ostreidae</taxon>
        <taxon>Magallana</taxon>
    </lineage>
</organism>
<dbReference type="PROSITE" id="PS50178">
    <property type="entry name" value="ZF_FYVE"/>
    <property type="match status" value="1"/>
</dbReference>
<dbReference type="FunFam" id="2.60.40.150:FF:000032">
    <property type="entry name" value="Double c2-like domain-containing"/>
    <property type="match status" value="1"/>
</dbReference>
<evidence type="ECO:0008006" key="15">
    <source>
        <dbReference type="Google" id="ProtNLM"/>
    </source>
</evidence>
<evidence type="ECO:0000256" key="3">
    <source>
        <dbReference type="ARBA" id="ARBA00022771"/>
    </source>
</evidence>
<feature type="compositionally biased region" description="Polar residues" evidence="9">
    <location>
        <begin position="369"/>
        <end position="378"/>
    </location>
</feature>
<sequence length="661" mass="73800">MGEITGSGAMDRWVCPNDRHLALRAKLGTGWSVHTNKLSTFHKGDQLSMEEQEHIMNVIAKADYLDQVEQERIGRLVEKLENMKKNAMGNGQTQCILCGDEFGLLGASPTHCDDCKNAVCTKCGIDTFNSNKQQLWLCKICSEYREVWKRSGAWFFKGIPKYVLPEKKLETSKLAGQKGHKEMRGSMRSRPGSVRGYNTWSRGRASHASYGESSEQESSSSSDDEVSIGKRKTVKHSGDSGESDNISVTSSASGQYYGNHVNKEPRSSITSSNYYGGQLSATESSRGDDVHDDTDNESLGGGVSSTPRHHHSSNPQNQPARDNRTIHHATNGSHDPCPPPSKLADEADIDDAFTKYGKNHPHSEHEDNLSSPESPTNGSLGSLEMSLLYDAANNALHCSIVRARGLKAMDSNGLSDPYVKLHLLPGASKSNKLRTKTIHKTLNPDWNETLTYYGITEDDMYKKTLRLAVLDEDAFGFDFIGETRVPLKTLQPHQTKHFNVCLEKAIPTDKDDDLLSHDRGKILLGLKYSTAKQCLVVNVVRCVELAACDSNGYSDPYVKLYLKPDPEKRSKFKTAIKKKTLNPEYNEEFIYDIKHNELAKKTLEITVWDRDIGKANDFIGGVQLGINSKGQRLKHWYDTLKNPDHKFERWHILAAELIPEV</sequence>
<dbReference type="InterPro" id="IPR000008">
    <property type="entry name" value="C2_dom"/>
</dbReference>
<dbReference type="Pfam" id="PF02318">
    <property type="entry name" value="FYVE_2"/>
    <property type="match status" value="1"/>
</dbReference>
<keyword evidence="3 8" id="KW-0863">Zinc-finger</keyword>
<keyword evidence="14" id="KW-1185">Reference proteome</keyword>
<feature type="domain" description="RabBD" evidence="12">
    <location>
        <begin position="41"/>
        <end position="158"/>
    </location>
</feature>
<dbReference type="InterPro" id="IPR013083">
    <property type="entry name" value="Znf_RING/FYVE/PHD"/>
</dbReference>
<proteinExistence type="predicted"/>
<dbReference type="GO" id="GO:0006886">
    <property type="term" value="P:intracellular protein transport"/>
    <property type="evidence" value="ECO:0007669"/>
    <property type="project" value="InterPro"/>
</dbReference>
<dbReference type="PRINTS" id="PR00399">
    <property type="entry name" value="SYNAPTOTAGMN"/>
</dbReference>
<reference evidence="13" key="1">
    <citation type="submission" date="2022-08" db="UniProtKB">
        <authorList>
            <consortium name="EnsemblMetazoa"/>
        </authorList>
    </citation>
    <scope>IDENTIFICATION</scope>
    <source>
        <strain evidence="13">05x7-T-G4-1.051#20</strain>
    </source>
</reference>
<dbReference type="Proteomes" id="UP000005408">
    <property type="component" value="Unassembled WGS sequence"/>
</dbReference>
<dbReference type="InterPro" id="IPR041282">
    <property type="entry name" value="FYVE_2"/>
</dbReference>
<protein>
    <recommendedName>
        <fullName evidence="15">Double C2-like domain-containing protein beta</fullName>
    </recommendedName>
</protein>
<evidence type="ECO:0000256" key="7">
    <source>
        <dbReference type="ARBA" id="ARBA00034103"/>
    </source>
</evidence>
<evidence type="ECO:0000256" key="9">
    <source>
        <dbReference type="SAM" id="MobiDB-lite"/>
    </source>
</evidence>
<comment type="subcellular location">
    <subcellularLocation>
        <location evidence="7">Synapse</location>
    </subcellularLocation>
</comment>
<dbReference type="EnsemblMetazoa" id="G21089.11">
    <property type="protein sequence ID" value="G21089.11:cds"/>
    <property type="gene ID" value="G21089"/>
</dbReference>
<dbReference type="Gene3D" id="2.60.40.150">
    <property type="entry name" value="C2 domain"/>
    <property type="match status" value="2"/>
</dbReference>
<feature type="compositionally biased region" description="Low complexity" evidence="9">
    <location>
        <begin position="212"/>
        <end position="221"/>
    </location>
</feature>
<keyword evidence="1" id="KW-0479">Metal-binding</keyword>
<name>A0A8W8K088_MAGGI</name>
<feature type="region of interest" description="Disordered" evidence="9">
    <location>
        <begin position="173"/>
        <end position="378"/>
    </location>
</feature>
<keyword evidence="5" id="KW-0106">Calcium</keyword>
<evidence type="ECO:0000256" key="1">
    <source>
        <dbReference type="ARBA" id="ARBA00022723"/>
    </source>
</evidence>
<dbReference type="InterPro" id="IPR011011">
    <property type="entry name" value="Znf_FYVE_PHD"/>
</dbReference>
<dbReference type="InterPro" id="IPR017455">
    <property type="entry name" value="Znf_FYVE-rel"/>
</dbReference>
<keyword evidence="4" id="KW-0862">Zinc</keyword>
<dbReference type="PROSITE" id="PS50916">
    <property type="entry name" value="RABBD"/>
    <property type="match status" value="1"/>
</dbReference>
<dbReference type="GO" id="GO:0017158">
    <property type="term" value="P:regulation of calcium ion-dependent exocytosis"/>
    <property type="evidence" value="ECO:0007669"/>
    <property type="project" value="TreeGrafter"/>
</dbReference>
<feature type="compositionally biased region" description="Polar residues" evidence="9">
    <location>
        <begin position="267"/>
        <end position="284"/>
    </location>
</feature>
<evidence type="ECO:0000259" key="12">
    <source>
        <dbReference type="PROSITE" id="PS50916"/>
    </source>
</evidence>
<dbReference type="Pfam" id="PF00168">
    <property type="entry name" value="C2"/>
    <property type="match status" value="2"/>
</dbReference>
<dbReference type="Gene3D" id="3.30.40.10">
    <property type="entry name" value="Zinc/RING finger domain, C3HC4 (zinc finger)"/>
    <property type="match status" value="1"/>
</dbReference>
<dbReference type="GO" id="GO:0006887">
    <property type="term" value="P:exocytosis"/>
    <property type="evidence" value="ECO:0007669"/>
    <property type="project" value="TreeGrafter"/>
</dbReference>
<dbReference type="CDD" id="cd08384">
    <property type="entry name" value="C2B_Rabphilin_Doc2"/>
    <property type="match status" value="1"/>
</dbReference>
<feature type="domain" description="C2" evidence="10">
    <location>
        <begin position="379"/>
        <end position="500"/>
    </location>
</feature>
<dbReference type="InterPro" id="IPR001565">
    <property type="entry name" value="Synaptotagmin"/>
</dbReference>
<dbReference type="GO" id="GO:0031267">
    <property type="term" value="F:small GTPase binding"/>
    <property type="evidence" value="ECO:0007669"/>
    <property type="project" value="InterPro"/>
</dbReference>
<dbReference type="PRINTS" id="PR00360">
    <property type="entry name" value="C2DOMAIN"/>
</dbReference>
<dbReference type="FunFam" id="2.60.40.150:FF:000023">
    <property type="entry name" value="Double C2-like domain-containing protein"/>
    <property type="match status" value="1"/>
</dbReference>
<dbReference type="GO" id="GO:0008270">
    <property type="term" value="F:zinc ion binding"/>
    <property type="evidence" value="ECO:0007669"/>
    <property type="project" value="UniProtKB-KW"/>
</dbReference>
<evidence type="ECO:0000256" key="4">
    <source>
        <dbReference type="ARBA" id="ARBA00022833"/>
    </source>
</evidence>
<dbReference type="InterPro" id="IPR047022">
    <property type="entry name" value="Rabphilin_Doc2_C2A"/>
</dbReference>
<dbReference type="InterPro" id="IPR010911">
    <property type="entry name" value="Rab_BD"/>
</dbReference>
<evidence type="ECO:0000256" key="6">
    <source>
        <dbReference type="ARBA" id="ARBA00023018"/>
    </source>
</evidence>
<accession>A0A8W8K088</accession>
<dbReference type="SUPFAM" id="SSF49562">
    <property type="entry name" value="C2 domain (Calcium/lipid-binding domain, CaLB)"/>
    <property type="match status" value="2"/>
</dbReference>
<evidence type="ECO:0000313" key="13">
    <source>
        <dbReference type="EnsemblMetazoa" id="G21089.11:cds"/>
    </source>
</evidence>
<dbReference type="PANTHER" id="PTHR45729:SF6">
    <property type="entry name" value="RABPHILIN, ISOFORM A"/>
    <property type="match status" value="1"/>
</dbReference>
<dbReference type="GO" id="GO:0098793">
    <property type="term" value="C:presynapse"/>
    <property type="evidence" value="ECO:0007669"/>
    <property type="project" value="GOC"/>
</dbReference>
<dbReference type="PANTHER" id="PTHR45729">
    <property type="entry name" value="RABPHILIN, ISOFORM A"/>
    <property type="match status" value="1"/>
</dbReference>
<dbReference type="PROSITE" id="PS50004">
    <property type="entry name" value="C2"/>
    <property type="match status" value="2"/>
</dbReference>
<dbReference type="GO" id="GO:0061669">
    <property type="term" value="P:spontaneous neurotransmitter secretion"/>
    <property type="evidence" value="ECO:0007669"/>
    <property type="project" value="TreeGrafter"/>
</dbReference>
<feature type="domain" description="FYVE-type" evidence="11">
    <location>
        <begin position="89"/>
        <end position="146"/>
    </location>
</feature>
<keyword evidence="2" id="KW-0677">Repeat</keyword>
<dbReference type="CDD" id="cd04035">
    <property type="entry name" value="C2A_Rabphilin_Doc2"/>
    <property type="match status" value="1"/>
</dbReference>
<keyword evidence="6" id="KW-0770">Synapse</keyword>
<evidence type="ECO:0000256" key="5">
    <source>
        <dbReference type="ARBA" id="ARBA00022837"/>
    </source>
</evidence>
<dbReference type="InterPro" id="IPR043566">
    <property type="entry name" value="Rabphilin/DOC2/Noc2"/>
</dbReference>
<dbReference type="AlphaFoldDB" id="A0A8W8K088"/>
<evidence type="ECO:0000259" key="11">
    <source>
        <dbReference type="PROSITE" id="PS50178"/>
    </source>
</evidence>